<comment type="subcellular location">
    <subcellularLocation>
        <location evidence="1">Cell membrane</location>
        <topology evidence="1">Multi-pass membrane protein</topology>
    </subcellularLocation>
</comment>
<dbReference type="PANTHER" id="PTHR23517">
    <property type="entry name" value="RESISTANCE PROTEIN MDTM, PUTATIVE-RELATED-RELATED"/>
    <property type="match status" value="1"/>
</dbReference>
<dbReference type="PROSITE" id="PS50850">
    <property type="entry name" value="MFS"/>
    <property type="match status" value="1"/>
</dbReference>
<dbReference type="InterPro" id="IPR020846">
    <property type="entry name" value="MFS_dom"/>
</dbReference>
<dbReference type="Proteomes" id="UP001501470">
    <property type="component" value="Unassembled WGS sequence"/>
</dbReference>
<feature type="transmembrane region" description="Helical" evidence="7">
    <location>
        <begin position="352"/>
        <end position="372"/>
    </location>
</feature>
<dbReference type="Pfam" id="PF07690">
    <property type="entry name" value="MFS_1"/>
    <property type="match status" value="1"/>
</dbReference>
<keyword evidence="3" id="KW-1003">Cell membrane</keyword>
<keyword evidence="6 7" id="KW-0472">Membrane</keyword>
<evidence type="ECO:0000256" key="7">
    <source>
        <dbReference type="SAM" id="Phobius"/>
    </source>
</evidence>
<dbReference type="InterPro" id="IPR050171">
    <property type="entry name" value="MFS_Transporters"/>
</dbReference>
<keyword evidence="5 7" id="KW-1133">Transmembrane helix</keyword>
<dbReference type="InterPro" id="IPR011701">
    <property type="entry name" value="MFS"/>
</dbReference>
<dbReference type="RefSeq" id="WP_344499522.1">
    <property type="nucleotide sequence ID" value="NZ_BAAAQD010000001.1"/>
</dbReference>
<feature type="transmembrane region" description="Helical" evidence="7">
    <location>
        <begin position="280"/>
        <end position="306"/>
    </location>
</feature>
<dbReference type="PANTHER" id="PTHR23517:SF2">
    <property type="entry name" value="MULTIDRUG RESISTANCE PROTEIN MDTH"/>
    <property type="match status" value="1"/>
</dbReference>
<sequence length="408" mass="41877">MLPEPGPVRLLAGATLINTFGNGVSMASVALFLTRSVGLSVRETGLALTVTALVCLVSSAPMGYVADRRGPRGVLLAGLLVLCAGSAALVTVQDFWTYLLVGVPMAVGDAAQRAAKGAVIAGAVPADRRVYTRAYLRSVTNAGIAAGAAVAGIGLAVDTRQAYLTLIAIDAVTYAGAALVLRRLAPVPAAPKRQEGPRLVALRDRPFLAFVVLDGLMATHFGLFEVALPLWIAHRTDAPRWLIAVLFGINTTAVVLFQVRAARGTEELPGAARASRRAGLALFAACGLFALSGGVSMPVTVALLVLGSMVHVAAELWHSAAGWGISFGLAPPDAHGQYQGAYAMGMQLGQMLAPFVVTTLAVGWGAPGWLLLGATFAVIGSLVPPAVTWARASAAAHGPTPAVSSRTP</sequence>
<feature type="transmembrane region" description="Helical" evidence="7">
    <location>
        <begin position="206"/>
        <end position="232"/>
    </location>
</feature>
<keyword evidence="2" id="KW-0813">Transport</keyword>
<evidence type="ECO:0000256" key="6">
    <source>
        <dbReference type="ARBA" id="ARBA00023136"/>
    </source>
</evidence>
<evidence type="ECO:0000256" key="3">
    <source>
        <dbReference type="ARBA" id="ARBA00022475"/>
    </source>
</evidence>
<feature type="transmembrane region" description="Helical" evidence="7">
    <location>
        <begin position="238"/>
        <end position="259"/>
    </location>
</feature>
<dbReference type="Gene3D" id="1.20.1250.20">
    <property type="entry name" value="MFS general substrate transporter like domains"/>
    <property type="match status" value="1"/>
</dbReference>
<evidence type="ECO:0000259" key="8">
    <source>
        <dbReference type="PROSITE" id="PS50850"/>
    </source>
</evidence>
<evidence type="ECO:0000256" key="5">
    <source>
        <dbReference type="ARBA" id="ARBA00022989"/>
    </source>
</evidence>
<feature type="transmembrane region" description="Helical" evidence="7">
    <location>
        <begin position="138"/>
        <end position="157"/>
    </location>
</feature>
<dbReference type="SUPFAM" id="SSF103473">
    <property type="entry name" value="MFS general substrate transporter"/>
    <property type="match status" value="1"/>
</dbReference>
<protein>
    <submittedName>
        <fullName evidence="9">MFS transporter</fullName>
    </submittedName>
</protein>
<keyword evidence="10" id="KW-1185">Reference proteome</keyword>
<dbReference type="EMBL" id="BAAAQD010000001">
    <property type="protein sequence ID" value="GAA1500815.1"/>
    <property type="molecule type" value="Genomic_DNA"/>
</dbReference>
<evidence type="ECO:0000313" key="9">
    <source>
        <dbReference type="EMBL" id="GAA1500815.1"/>
    </source>
</evidence>
<feature type="transmembrane region" description="Helical" evidence="7">
    <location>
        <begin position="12"/>
        <end position="33"/>
    </location>
</feature>
<organism evidence="9 10">
    <name type="scientific">Dactylosporangium maewongense</name>
    <dbReference type="NCBI Taxonomy" id="634393"/>
    <lineage>
        <taxon>Bacteria</taxon>
        <taxon>Bacillati</taxon>
        <taxon>Actinomycetota</taxon>
        <taxon>Actinomycetes</taxon>
        <taxon>Micromonosporales</taxon>
        <taxon>Micromonosporaceae</taxon>
        <taxon>Dactylosporangium</taxon>
    </lineage>
</organism>
<feature type="transmembrane region" description="Helical" evidence="7">
    <location>
        <begin position="163"/>
        <end position="185"/>
    </location>
</feature>
<proteinExistence type="predicted"/>
<reference evidence="9 10" key="1">
    <citation type="journal article" date="2019" name="Int. J. Syst. Evol. Microbiol.">
        <title>The Global Catalogue of Microorganisms (GCM) 10K type strain sequencing project: providing services to taxonomists for standard genome sequencing and annotation.</title>
        <authorList>
            <consortium name="The Broad Institute Genomics Platform"/>
            <consortium name="The Broad Institute Genome Sequencing Center for Infectious Disease"/>
            <person name="Wu L."/>
            <person name="Ma J."/>
        </authorList>
    </citation>
    <scope>NUCLEOTIDE SEQUENCE [LARGE SCALE GENOMIC DNA]</scope>
    <source>
        <strain evidence="9 10">JCM 15933</strain>
    </source>
</reference>
<feature type="domain" description="Major facilitator superfamily (MFS) profile" evidence="8">
    <location>
        <begin position="7"/>
        <end position="392"/>
    </location>
</feature>
<feature type="transmembrane region" description="Helical" evidence="7">
    <location>
        <begin position="72"/>
        <end position="92"/>
    </location>
</feature>
<evidence type="ECO:0000256" key="4">
    <source>
        <dbReference type="ARBA" id="ARBA00022692"/>
    </source>
</evidence>
<comment type="caution">
    <text evidence="9">The sequence shown here is derived from an EMBL/GenBank/DDBJ whole genome shotgun (WGS) entry which is preliminary data.</text>
</comment>
<keyword evidence="4 7" id="KW-0812">Transmembrane</keyword>
<dbReference type="InterPro" id="IPR036259">
    <property type="entry name" value="MFS_trans_sf"/>
</dbReference>
<evidence type="ECO:0000256" key="2">
    <source>
        <dbReference type="ARBA" id="ARBA00022448"/>
    </source>
</evidence>
<name>A0ABN1ZLM9_9ACTN</name>
<evidence type="ECO:0000313" key="10">
    <source>
        <dbReference type="Proteomes" id="UP001501470"/>
    </source>
</evidence>
<accession>A0ABN1ZLM9</accession>
<evidence type="ECO:0000256" key="1">
    <source>
        <dbReference type="ARBA" id="ARBA00004651"/>
    </source>
</evidence>
<gene>
    <name evidence="9" type="ORF">GCM10009827_007750</name>
</gene>
<feature type="transmembrane region" description="Helical" evidence="7">
    <location>
        <begin position="45"/>
        <end position="66"/>
    </location>
</feature>